<dbReference type="EMBL" id="CP036280">
    <property type="protein sequence ID" value="QDU70952.1"/>
    <property type="molecule type" value="Genomic_DNA"/>
</dbReference>
<feature type="signal peptide" evidence="1">
    <location>
        <begin position="1"/>
        <end position="30"/>
    </location>
</feature>
<protein>
    <recommendedName>
        <fullName evidence="4">DUF4034 domain-containing protein</fullName>
    </recommendedName>
</protein>
<dbReference type="KEGG" id="mcad:Pan265_07960"/>
<evidence type="ECO:0000256" key="1">
    <source>
        <dbReference type="SAM" id="SignalP"/>
    </source>
</evidence>
<feature type="chain" id="PRO_5021794335" description="DUF4034 domain-containing protein" evidence="1">
    <location>
        <begin position="31"/>
        <end position="706"/>
    </location>
</feature>
<evidence type="ECO:0008006" key="4">
    <source>
        <dbReference type="Google" id="ProtNLM"/>
    </source>
</evidence>
<accession>A0A518BVE3</accession>
<evidence type="ECO:0000313" key="2">
    <source>
        <dbReference type="EMBL" id="QDU70952.1"/>
    </source>
</evidence>
<proteinExistence type="predicted"/>
<evidence type="ECO:0000313" key="3">
    <source>
        <dbReference type="Proteomes" id="UP000320386"/>
    </source>
</evidence>
<dbReference type="Proteomes" id="UP000320386">
    <property type="component" value="Chromosome"/>
</dbReference>
<keyword evidence="1" id="KW-0732">Signal</keyword>
<dbReference type="AlphaFoldDB" id="A0A518BVE3"/>
<organism evidence="2 3">
    <name type="scientific">Mucisphaera calidilacus</name>
    <dbReference type="NCBI Taxonomy" id="2527982"/>
    <lineage>
        <taxon>Bacteria</taxon>
        <taxon>Pseudomonadati</taxon>
        <taxon>Planctomycetota</taxon>
        <taxon>Phycisphaerae</taxon>
        <taxon>Phycisphaerales</taxon>
        <taxon>Phycisphaeraceae</taxon>
        <taxon>Mucisphaera</taxon>
    </lineage>
</organism>
<reference evidence="2 3" key="1">
    <citation type="submission" date="2019-02" db="EMBL/GenBank/DDBJ databases">
        <title>Deep-cultivation of Planctomycetes and their phenomic and genomic characterization uncovers novel biology.</title>
        <authorList>
            <person name="Wiegand S."/>
            <person name="Jogler M."/>
            <person name="Boedeker C."/>
            <person name="Pinto D."/>
            <person name="Vollmers J."/>
            <person name="Rivas-Marin E."/>
            <person name="Kohn T."/>
            <person name="Peeters S.H."/>
            <person name="Heuer A."/>
            <person name="Rast P."/>
            <person name="Oberbeckmann S."/>
            <person name="Bunk B."/>
            <person name="Jeske O."/>
            <person name="Meyerdierks A."/>
            <person name="Storesund J.E."/>
            <person name="Kallscheuer N."/>
            <person name="Luecker S."/>
            <person name="Lage O.M."/>
            <person name="Pohl T."/>
            <person name="Merkel B.J."/>
            <person name="Hornburger P."/>
            <person name="Mueller R.-W."/>
            <person name="Bruemmer F."/>
            <person name="Labrenz M."/>
            <person name="Spormann A.M."/>
            <person name="Op den Camp H."/>
            <person name="Overmann J."/>
            <person name="Amann R."/>
            <person name="Jetten M.S.M."/>
            <person name="Mascher T."/>
            <person name="Medema M.H."/>
            <person name="Devos D.P."/>
            <person name="Kaster A.-K."/>
            <person name="Ovreas L."/>
            <person name="Rohde M."/>
            <person name="Galperin M.Y."/>
            <person name="Jogler C."/>
        </authorList>
    </citation>
    <scope>NUCLEOTIDE SEQUENCE [LARGE SCALE GENOMIC DNA]</scope>
    <source>
        <strain evidence="2 3">Pan265</strain>
    </source>
</reference>
<name>A0A518BVE3_9BACT</name>
<sequence length="706" mass="80534" precursor="true">MSTTDRRLPMLCLLLGLMICTCLSWSNVQADIPIDPEATTQAEYDERYRIFFRTMMVDAYLETGRRSARWDNQAERGLIEAAQYWASRPWVRHGAWASRIVDDLSAAIEAGCDDPLVLYTHARLLTDDPRTSVTRREGNLMLLDLVAATDEQGYAPLRVWLVAKNAHQGSRRAYPAAPNTEALLIRAIEAAEAVLQSTESGHEQFIARWMDDWFGSLNLEELRIVHAELKGVEDVGPWLRETTLGALYIELAWGFRGGGWADEVTEGGWEGFHNCLALARKHLKKAWSHHRSRPEPAALMIKVSLGAPERDAVSEMRLWFERAVRAQFDYEAAYSSYEWGIRPRWHGSIEAIEAFGHECLETGRFDTIVPFRYIKSMRTVRDELVRRDPSYRWAYDARPETYERTRAVLEGYLNSPPYEFDREGLLLQLAGYATVAERHDEVIRVAGLLGELPNGVDPISGKHWVEVLGTSMTEAGPEKEELRRARLLLSSGRQSDAATIYTSLAVTAESKTMRAFYRKRVVTLDWYGQFMENLPVAVTPDEALTGWEPVQGSWSSDGERLIGDSRGGYLQVRMFGSYGDYWQLSGRAQVLEAPETHRRPLVVVGRWDGTPLGVIMDAHRKEVSVGELSSRRMLVRVPAVDDDFRFRIQFRKGQIHIWIDEELVVQNAWFSGYEETHDNRPGVGGYYWDQPARISFSDLELHRLMP</sequence>
<gene>
    <name evidence="2" type="ORF">Pan265_07960</name>
</gene>
<keyword evidence="3" id="KW-1185">Reference proteome</keyword>